<evidence type="ECO:0000256" key="3">
    <source>
        <dbReference type="ARBA" id="ARBA00012594"/>
    </source>
</evidence>
<dbReference type="EC" id="3.2.1.2" evidence="3 10"/>
<gene>
    <name evidence="11" type="ORF">PVAP13_9KG214700</name>
</gene>
<keyword evidence="6 10" id="KW-0326">Glycosidase</keyword>
<protein>
    <recommendedName>
        <fullName evidence="3 10">Beta-amylase</fullName>
        <ecNumber evidence="3 10">3.2.1.2</ecNumber>
    </recommendedName>
</protein>
<feature type="binding site" evidence="9">
    <location>
        <position position="421"/>
    </location>
    <ligand>
        <name>substrate</name>
    </ligand>
</feature>
<evidence type="ECO:0000256" key="1">
    <source>
        <dbReference type="ARBA" id="ARBA00000546"/>
    </source>
</evidence>
<accession>A0A8T0NGX9</accession>
<dbReference type="PANTHER" id="PTHR31352:SF31">
    <property type="entry name" value="BETA-AMYLASE 1, CHLOROPLASTIC"/>
    <property type="match status" value="1"/>
</dbReference>
<name>A0A8T0NGX9_PANVG</name>
<evidence type="ECO:0000256" key="7">
    <source>
        <dbReference type="ARBA" id="ARBA00023326"/>
    </source>
</evidence>
<comment type="caution">
    <text evidence="11">The sequence shown here is derived from an EMBL/GenBank/DDBJ whole genome shotgun (WGS) entry which is preliminary data.</text>
</comment>
<feature type="binding site" evidence="9">
    <location>
        <position position="493"/>
    </location>
    <ligand>
        <name>substrate</name>
    </ligand>
</feature>
<evidence type="ECO:0000256" key="2">
    <source>
        <dbReference type="ARBA" id="ARBA00005652"/>
    </source>
</evidence>
<evidence type="ECO:0000256" key="4">
    <source>
        <dbReference type="ARBA" id="ARBA00022801"/>
    </source>
</evidence>
<dbReference type="AlphaFoldDB" id="A0A8T0NGX9"/>
<dbReference type="InterPro" id="IPR018238">
    <property type="entry name" value="Glyco_hydro_14_CS"/>
</dbReference>
<feature type="active site" description="Proton donor" evidence="8">
    <location>
        <position position="261"/>
    </location>
</feature>
<dbReference type="GO" id="GO:0000272">
    <property type="term" value="P:polysaccharide catabolic process"/>
    <property type="evidence" value="ECO:0007669"/>
    <property type="project" value="UniProtKB-KW"/>
</dbReference>
<evidence type="ECO:0000256" key="10">
    <source>
        <dbReference type="RuleBase" id="RU000509"/>
    </source>
</evidence>
<comment type="similarity">
    <text evidence="2 10">Belongs to the glycosyl hydrolase 14 family.</text>
</comment>
<feature type="active site" description="Proton acceptor" evidence="8">
    <location>
        <position position="459"/>
    </location>
</feature>
<reference evidence="11" key="1">
    <citation type="submission" date="2020-05" db="EMBL/GenBank/DDBJ databases">
        <title>WGS assembly of Panicum virgatum.</title>
        <authorList>
            <person name="Lovell J.T."/>
            <person name="Jenkins J."/>
            <person name="Shu S."/>
            <person name="Juenger T.E."/>
            <person name="Schmutz J."/>
        </authorList>
    </citation>
    <scope>NUCLEOTIDE SEQUENCE</scope>
    <source>
        <strain evidence="11">AP13</strain>
    </source>
</reference>
<feature type="binding site" evidence="9">
    <location>
        <position position="374"/>
    </location>
    <ligand>
        <name>substrate</name>
    </ligand>
</feature>
<sequence length="543" mass="58411">MAFSVAQSAAAAASVAPGTPRHAPAPALAPASVSVTVRKAGGAPSGCLRLQRQPPVEPARPVACRAAAAAAAGSAAAERASTRSAGVPVFVMMPLDTVKKCGTALNRRRAVQASLAALKSAGVEGVMVDVWWGIAESDGPGRYNFAGYTELMEMARKTGLKVQAVMSFHQCGGNVGDSVTIPLPRWALEEMEKDRDLCYTDQWGRRNYEYVSLGCDAMPVLKGRTPVECYTDFMRAFRDHFADYLGNTIVEIQVGMGPAGELRYPSYPESNGTWRFPGIGAFQCNDRYMLSSLKEAAAAAGKPEWGHGGPTDAGSYNSWPEDTIFFRRENGGWSTEYGDFFLSWYSRMLLEHGDRVLAGAASVFSASPVAISVKVAGIHWHYGTRSHAPELTAGYYNTRRRDGYLPIARLLARHGAVLNFTCVEMRDQEQPREAQCMPEALVRQVAAAARAAGVGLAGENALPRYDAAAHDQVVASAAERAAGDRMVAFTYLRMGADLFHPDNWHRFAAFVRRMSGAGSCREARGVAQATGSLVREAAVALRS</sequence>
<dbReference type="Pfam" id="PF01373">
    <property type="entry name" value="Glyco_hydro_14"/>
    <property type="match status" value="1"/>
</dbReference>
<organism evidence="11 12">
    <name type="scientific">Panicum virgatum</name>
    <name type="common">Blackwell switchgrass</name>
    <dbReference type="NCBI Taxonomy" id="38727"/>
    <lineage>
        <taxon>Eukaryota</taxon>
        <taxon>Viridiplantae</taxon>
        <taxon>Streptophyta</taxon>
        <taxon>Embryophyta</taxon>
        <taxon>Tracheophyta</taxon>
        <taxon>Spermatophyta</taxon>
        <taxon>Magnoliopsida</taxon>
        <taxon>Liliopsida</taxon>
        <taxon>Poales</taxon>
        <taxon>Poaceae</taxon>
        <taxon>PACMAD clade</taxon>
        <taxon>Panicoideae</taxon>
        <taxon>Panicodae</taxon>
        <taxon>Paniceae</taxon>
        <taxon>Panicinae</taxon>
        <taxon>Panicum</taxon>
        <taxon>Panicum sect. Hiantes</taxon>
    </lineage>
</organism>
<comment type="catalytic activity">
    <reaction evidence="1 10">
        <text>Hydrolysis of (1-&gt;4)-alpha-D-glucosidic linkages in polysaccharides so as to remove successive maltose units from the non-reducing ends of the chains.</text>
        <dbReference type="EC" id="3.2.1.2"/>
    </reaction>
</comment>
<keyword evidence="12" id="KW-1185">Reference proteome</keyword>
<evidence type="ECO:0000256" key="8">
    <source>
        <dbReference type="PIRSR" id="PIRSR601554-1"/>
    </source>
</evidence>
<dbReference type="PRINTS" id="PR00750">
    <property type="entry name" value="BETAAMYLASE"/>
</dbReference>
<dbReference type="InterPro" id="IPR001554">
    <property type="entry name" value="Glyco_hydro_14"/>
</dbReference>
<dbReference type="PRINTS" id="PR00842">
    <property type="entry name" value="GLHYDLASE14B"/>
</dbReference>
<keyword evidence="5 10" id="KW-0119">Carbohydrate metabolism</keyword>
<keyword evidence="4 10" id="KW-0378">Hydrolase</keyword>
<keyword evidence="7 10" id="KW-0624">Polysaccharide degradation</keyword>
<evidence type="ECO:0000256" key="9">
    <source>
        <dbReference type="PIRSR" id="PIRSR601554-2"/>
    </source>
</evidence>
<dbReference type="SUPFAM" id="SSF51445">
    <property type="entry name" value="(Trans)glycosidases"/>
    <property type="match status" value="1"/>
</dbReference>
<feature type="binding site" evidence="9">
    <location>
        <position position="129"/>
    </location>
    <ligand>
        <name>substrate</name>
    </ligand>
</feature>
<dbReference type="Proteomes" id="UP000823388">
    <property type="component" value="Chromosome 9K"/>
</dbReference>
<dbReference type="PROSITE" id="PS00506">
    <property type="entry name" value="BETA_AMYLASE_1"/>
    <property type="match status" value="1"/>
</dbReference>
<evidence type="ECO:0000313" key="12">
    <source>
        <dbReference type="Proteomes" id="UP000823388"/>
    </source>
</evidence>
<evidence type="ECO:0000313" key="11">
    <source>
        <dbReference type="EMBL" id="KAG2548610.1"/>
    </source>
</evidence>
<dbReference type="PANTHER" id="PTHR31352">
    <property type="entry name" value="BETA-AMYLASE 1, CHLOROPLASTIC"/>
    <property type="match status" value="1"/>
</dbReference>
<evidence type="ECO:0000256" key="5">
    <source>
        <dbReference type="ARBA" id="ARBA00023277"/>
    </source>
</evidence>
<feature type="binding site" evidence="9">
    <location>
        <position position="177"/>
    </location>
    <ligand>
        <name>substrate</name>
    </ligand>
</feature>
<proteinExistence type="inferred from homology"/>
<feature type="binding site" evidence="9">
    <location>
        <begin position="460"/>
        <end position="461"/>
    </location>
    <ligand>
        <name>substrate</name>
    </ligand>
</feature>
<evidence type="ECO:0000256" key="6">
    <source>
        <dbReference type="ARBA" id="ARBA00023295"/>
    </source>
</evidence>
<dbReference type="OrthoDB" id="1660156at2759"/>
<dbReference type="GO" id="GO:0016161">
    <property type="term" value="F:beta-amylase activity"/>
    <property type="evidence" value="ECO:0007669"/>
    <property type="project" value="UniProtKB-EC"/>
</dbReference>
<dbReference type="InterPro" id="IPR017853">
    <property type="entry name" value="GH"/>
</dbReference>
<feature type="binding site" evidence="9">
    <location>
        <position position="169"/>
    </location>
    <ligand>
        <name>substrate</name>
    </ligand>
</feature>
<feature type="binding site" evidence="9">
    <location>
        <position position="379"/>
    </location>
    <ligand>
        <name>substrate</name>
    </ligand>
</feature>
<dbReference type="PROSITE" id="PS00679">
    <property type="entry name" value="BETA_AMYLASE_2"/>
    <property type="match status" value="1"/>
</dbReference>
<dbReference type="EMBL" id="CM029053">
    <property type="protein sequence ID" value="KAG2548610.1"/>
    <property type="molecule type" value="Genomic_DNA"/>
</dbReference>
<dbReference type="InterPro" id="IPR001371">
    <property type="entry name" value="Glyco_hydro_14B_pln"/>
</dbReference>
<dbReference type="Gene3D" id="3.20.20.80">
    <property type="entry name" value="Glycosidases"/>
    <property type="match status" value="1"/>
</dbReference>